<dbReference type="EMBL" id="JAFBFI010000003">
    <property type="protein sequence ID" value="MBM7691603.1"/>
    <property type="molecule type" value="Genomic_DNA"/>
</dbReference>
<evidence type="ECO:0000313" key="2">
    <source>
        <dbReference type="EMBL" id="MBM7691603.1"/>
    </source>
</evidence>
<protein>
    <recommendedName>
        <fullName evidence="4">DUF3889 domain-containing protein</fullName>
    </recommendedName>
</protein>
<evidence type="ECO:0000313" key="3">
    <source>
        <dbReference type="Proteomes" id="UP000823486"/>
    </source>
</evidence>
<sequence>MKKFLGIIAAVLFLLQTGHASAQKTDYEKYGKIAISVIQADYPGEPVTDYQYLGRKDLGNGAVEDAFQFNVIENSKRIKPIVRVRHNLRNNKLLDIRVEEPTGQTPRKD</sequence>
<comment type="caution">
    <text evidence="2">The sequence shown here is derived from an EMBL/GenBank/DDBJ whole genome shotgun (WGS) entry which is preliminary data.</text>
</comment>
<dbReference type="Proteomes" id="UP000823486">
    <property type="component" value="Unassembled WGS sequence"/>
</dbReference>
<proteinExistence type="predicted"/>
<name>A0ABS2QEQ3_9BACI</name>
<accession>A0ABS2QEQ3</accession>
<evidence type="ECO:0008006" key="4">
    <source>
        <dbReference type="Google" id="ProtNLM"/>
    </source>
</evidence>
<keyword evidence="1" id="KW-0732">Signal</keyword>
<reference evidence="2 3" key="1">
    <citation type="submission" date="2021-01" db="EMBL/GenBank/DDBJ databases">
        <title>Genomic Encyclopedia of Type Strains, Phase IV (KMG-IV): sequencing the most valuable type-strain genomes for metagenomic binning, comparative biology and taxonomic classification.</title>
        <authorList>
            <person name="Goeker M."/>
        </authorList>
    </citation>
    <scope>NUCLEOTIDE SEQUENCE [LARGE SCALE GENOMIC DNA]</scope>
    <source>
        <strain evidence="2 3">DSM 105482</strain>
    </source>
</reference>
<gene>
    <name evidence="2" type="ORF">JOC77_001010</name>
</gene>
<dbReference type="InterPro" id="IPR024987">
    <property type="entry name" value="DUF3889"/>
</dbReference>
<feature type="signal peptide" evidence="1">
    <location>
        <begin position="1"/>
        <end position="22"/>
    </location>
</feature>
<evidence type="ECO:0000256" key="1">
    <source>
        <dbReference type="SAM" id="SignalP"/>
    </source>
</evidence>
<dbReference type="RefSeq" id="WP_204539435.1">
    <property type="nucleotide sequence ID" value="NZ_JAFBFI010000003.1"/>
</dbReference>
<feature type="chain" id="PRO_5045283989" description="DUF3889 domain-containing protein" evidence="1">
    <location>
        <begin position="23"/>
        <end position="109"/>
    </location>
</feature>
<organism evidence="2 3">
    <name type="scientific">Peribacillus deserti</name>
    <dbReference type="NCBI Taxonomy" id="673318"/>
    <lineage>
        <taxon>Bacteria</taxon>
        <taxon>Bacillati</taxon>
        <taxon>Bacillota</taxon>
        <taxon>Bacilli</taxon>
        <taxon>Bacillales</taxon>
        <taxon>Bacillaceae</taxon>
        <taxon>Peribacillus</taxon>
    </lineage>
</organism>
<dbReference type="Pfam" id="PF13028">
    <property type="entry name" value="DUF3889"/>
    <property type="match status" value="1"/>
</dbReference>
<keyword evidence="3" id="KW-1185">Reference proteome</keyword>
<dbReference type="Gene3D" id="3.10.450.390">
    <property type="entry name" value="Protein of unknown function DUF3889"/>
    <property type="match status" value="1"/>
</dbReference>